<dbReference type="KEGG" id="pta:HPL003_21680"/>
<evidence type="ECO:0000256" key="2">
    <source>
        <dbReference type="ARBA" id="ARBA00023315"/>
    </source>
</evidence>
<dbReference type="PROSITE" id="PS51186">
    <property type="entry name" value="GNAT"/>
    <property type="match status" value="1"/>
</dbReference>
<evidence type="ECO:0000313" key="4">
    <source>
        <dbReference type="EMBL" id="AET61064.1"/>
    </source>
</evidence>
<dbReference type="Gene3D" id="3.40.630.30">
    <property type="match status" value="1"/>
</dbReference>
<reference key="2">
    <citation type="submission" date="2011-11" db="EMBL/GenBank/DDBJ databases">
        <authorList>
            <person name="Shin S.H."/>
            <person name="Kim S."/>
            <person name="Kim J.Y."/>
        </authorList>
    </citation>
    <scope>NUCLEOTIDE SEQUENCE</scope>
    <source>
        <strain>HPL-003</strain>
    </source>
</reference>
<evidence type="ECO:0000259" key="3">
    <source>
        <dbReference type="PROSITE" id="PS51186"/>
    </source>
</evidence>
<dbReference type="CDD" id="cd04301">
    <property type="entry name" value="NAT_SF"/>
    <property type="match status" value="1"/>
</dbReference>
<dbReference type="InterPro" id="IPR016181">
    <property type="entry name" value="Acyl_CoA_acyltransferase"/>
</dbReference>
<dbReference type="Proteomes" id="UP000005876">
    <property type="component" value="Chromosome"/>
</dbReference>
<feature type="domain" description="N-acetyltransferase" evidence="3">
    <location>
        <begin position="3"/>
        <end position="155"/>
    </location>
</feature>
<dbReference type="AlphaFoldDB" id="G7VPR6"/>
<dbReference type="InterPro" id="IPR050832">
    <property type="entry name" value="Bact_Acetyltransf"/>
</dbReference>
<proteinExistence type="predicted"/>
<dbReference type="InterPro" id="IPR000182">
    <property type="entry name" value="GNAT_dom"/>
</dbReference>
<evidence type="ECO:0000313" key="5">
    <source>
        <dbReference type="Proteomes" id="UP000005876"/>
    </source>
</evidence>
<dbReference type="HOGENOM" id="CLU_013985_34_4_9"/>
<organism evidence="4 5">
    <name type="scientific">Paenibacillus terrae (strain HPL-003)</name>
    <dbReference type="NCBI Taxonomy" id="985665"/>
    <lineage>
        <taxon>Bacteria</taxon>
        <taxon>Bacillati</taxon>
        <taxon>Bacillota</taxon>
        <taxon>Bacilli</taxon>
        <taxon>Bacillales</taxon>
        <taxon>Paenibacillaceae</taxon>
        <taxon>Paenibacillus</taxon>
    </lineage>
</organism>
<dbReference type="RefSeq" id="WP_014281759.1">
    <property type="nucleotide sequence ID" value="NC_016641.1"/>
</dbReference>
<dbReference type="GO" id="GO:0016747">
    <property type="term" value="F:acyltransferase activity, transferring groups other than amino-acyl groups"/>
    <property type="evidence" value="ECO:0007669"/>
    <property type="project" value="InterPro"/>
</dbReference>
<evidence type="ECO:0000256" key="1">
    <source>
        <dbReference type="ARBA" id="ARBA00022679"/>
    </source>
</evidence>
<dbReference type="PANTHER" id="PTHR43877">
    <property type="entry name" value="AMINOALKYLPHOSPHONATE N-ACETYLTRANSFERASE-RELATED-RELATED"/>
    <property type="match status" value="1"/>
</dbReference>
<dbReference type="STRING" id="985665.HPL003_21680"/>
<dbReference type="Pfam" id="PF00583">
    <property type="entry name" value="Acetyltransf_1"/>
    <property type="match status" value="1"/>
</dbReference>
<reference evidence="5" key="1">
    <citation type="submission" date="2011-11" db="EMBL/GenBank/DDBJ databases">
        <title>Complete sequence of Paenibacillus terrae HPL-003.</title>
        <authorList>
            <person name="Shin S.H."/>
            <person name="Kim S."/>
            <person name="Kim J.Y."/>
        </authorList>
    </citation>
    <scope>NUCLEOTIDE SEQUENCE [LARGE SCALE GENOMIC DNA]</scope>
    <source>
        <strain evidence="5">HPL-003</strain>
    </source>
</reference>
<dbReference type="PANTHER" id="PTHR43877:SF2">
    <property type="entry name" value="AMINOALKYLPHOSPHONATE N-ACETYLTRANSFERASE-RELATED"/>
    <property type="match status" value="1"/>
</dbReference>
<sequence>MQIAYREATIADSPEIARLAGQLGYPADVGTISSRLSKLLTANDHIVYVSDMNDRLAGWIHAHERFYISVPACIEIAGLVVDQDQRGNRIGTTLMQYCEDWANARGFREIRLRSGGMRAEAHSFYLHIGYENIKMQQAFRKQLQGNEPHEALTID</sequence>
<dbReference type="EMBL" id="CP003107">
    <property type="protein sequence ID" value="AET61064.1"/>
    <property type="molecule type" value="Genomic_DNA"/>
</dbReference>
<reference evidence="4 5" key="3">
    <citation type="journal article" date="2012" name="J. Bacteriol.">
        <title>Genome Sequence of Paenibacillus terrae HPL-003, a Xylanase-Producing Bacterium Isolated from Soil Found in Forest Residue.</title>
        <authorList>
            <person name="Shin S.H."/>
            <person name="Kim S."/>
            <person name="Kim J.Y."/>
            <person name="Song H.Y."/>
            <person name="Cho S.J."/>
            <person name="Kim D.R."/>
            <person name="Lee K.I."/>
            <person name="Lim H.K."/>
            <person name="Park N.J."/>
            <person name="Hwang I.T."/>
            <person name="Yang K.S."/>
        </authorList>
    </citation>
    <scope>NUCLEOTIDE SEQUENCE [LARGE SCALE GENOMIC DNA]</scope>
    <source>
        <strain evidence="4 5">HPL-003</strain>
    </source>
</reference>
<keyword evidence="2" id="KW-0012">Acyltransferase</keyword>
<dbReference type="eggNOG" id="COG0456">
    <property type="taxonomic scope" value="Bacteria"/>
</dbReference>
<protein>
    <submittedName>
        <fullName evidence="4">GCN5-related N-acetyltransferase</fullName>
    </submittedName>
</protein>
<dbReference type="OrthoDB" id="9789603at2"/>
<keyword evidence="1 4" id="KW-0808">Transferase</keyword>
<dbReference type="SUPFAM" id="SSF55729">
    <property type="entry name" value="Acyl-CoA N-acyltransferases (Nat)"/>
    <property type="match status" value="1"/>
</dbReference>
<accession>G7VPR6</accession>
<name>G7VPR6_PAETH</name>
<gene>
    <name evidence="4" type="ordered locus">HPL003_21680</name>
</gene>